<evidence type="ECO:0000313" key="1">
    <source>
        <dbReference type="EMBL" id="MBE1603320.1"/>
    </source>
</evidence>
<dbReference type="Gene3D" id="3.90.180.10">
    <property type="entry name" value="Medium-chain alcohol dehydrogenases, catalytic domain"/>
    <property type="match status" value="1"/>
</dbReference>
<sequence length="111" mass="11432">MDLVVDPVWGPWAESALACLKPGGRYLNVGAAGGDGTPFHVEWLRAAQLTLIGFSATRAAPADIVASYGHVASLAAAGSLTLPTATYSLEEATQAWEAQVSSPGKKIVVIP</sequence>
<protein>
    <submittedName>
        <fullName evidence="1">NADPH:quinone reductase-like Zn-dependent oxidoreductase</fullName>
    </submittedName>
</protein>
<proteinExistence type="predicted"/>
<dbReference type="RefSeq" id="WP_192748183.1">
    <property type="nucleotide sequence ID" value="NZ_BAABJL010000253.1"/>
</dbReference>
<dbReference type="InterPro" id="IPR036291">
    <property type="entry name" value="NAD(P)-bd_dom_sf"/>
</dbReference>
<dbReference type="Gene3D" id="3.40.50.720">
    <property type="entry name" value="NAD(P)-binding Rossmann-like Domain"/>
    <property type="match status" value="1"/>
</dbReference>
<dbReference type="EMBL" id="JADBEM010000001">
    <property type="protein sequence ID" value="MBE1603320.1"/>
    <property type="molecule type" value="Genomic_DNA"/>
</dbReference>
<dbReference type="SUPFAM" id="SSF51735">
    <property type="entry name" value="NAD(P)-binding Rossmann-fold domains"/>
    <property type="match status" value="1"/>
</dbReference>
<comment type="caution">
    <text evidence="1">The sequence shown here is derived from an EMBL/GenBank/DDBJ whole genome shotgun (WGS) entry which is preliminary data.</text>
</comment>
<dbReference type="Proteomes" id="UP000638648">
    <property type="component" value="Unassembled WGS sequence"/>
</dbReference>
<keyword evidence="2" id="KW-1185">Reference proteome</keyword>
<accession>A0A927MMC8</accession>
<organism evidence="1 2">
    <name type="scientific">Actinopolymorpha pittospori</name>
    <dbReference type="NCBI Taxonomy" id="648752"/>
    <lineage>
        <taxon>Bacteria</taxon>
        <taxon>Bacillati</taxon>
        <taxon>Actinomycetota</taxon>
        <taxon>Actinomycetes</taxon>
        <taxon>Propionibacteriales</taxon>
        <taxon>Actinopolymorphaceae</taxon>
        <taxon>Actinopolymorpha</taxon>
    </lineage>
</organism>
<dbReference type="Pfam" id="PF13602">
    <property type="entry name" value="ADH_zinc_N_2"/>
    <property type="match status" value="1"/>
</dbReference>
<gene>
    <name evidence="1" type="ORF">HEB94_000168</name>
</gene>
<evidence type="ECO:0000313" key="2">
    <source>
        <dbReference type="Proteomes" id="UP000638648"/>
    </source>
</evidence>
<dbReference type="AlphaFoldDB" id="A0A927MMC8"/>
<name>A0A927MMC8_9ACTN</name>
<reference evidence="1" key="1">
    <citation type="submission" date="2020-10" db="EMBL/GenBank/DDBJ databases">
        <title>Sequencing the genomes of 1000 actinobacteria strains.</title>
        <authorList>
            <person name="Klenk H.-P."/>
        </authorList>
    </citation>
    <scope>NUCLEOTIDE SEQUENCE</scope>
    <source>
        <strain evidence="1">DSM 45354</strain>
    </source>
</reference>